<keyword evidence="5" id="KW-0503">Monooxygenase</keyword>
<dbReference type="InterPro" id="IPR036188">
    <property type="entry name" value="FAD/NAD-bd_sf"/>
</dbReference>
<dbReference type="SUPFAM" id="SSF51905">
    <property type="entry name" value="FAD/NAD(P)-binding domain"/>
    <property type="match status" value="1"/>
</dbReference>
<dbReference type="GO" id="GO:0016709">
    <property type="term" value="F:oxidoreductase activity, acting on paired donors, with incorporation or reduction of molecular oxygen, NAD(P)H as one donor, and incorporation of one atom of oxygen"/>
    <property type="evidence" value="ECO:0007669"/>
    <property type="project" value="UniProtKB-ARBA"/>
</dbReference>
<name>A0A1S6QML9_9ACTN</name>
<proteinExistence type="predicted"/>
<evidence type="ECO:0000256" key="3">
    <source>
        <dbReference type="ARBA" id="ARBA00022827"/>
    </source>
</evidence>
<protein>
    <submittedName>
        <fullName evidence="5">Bifunctional monooxygenase-dehydratase</fullName>
    </submittedName>
</protein>
<comment type="cofactor">
    <cofactor evidence="1">
        <name>FAD</name>
        <dbReference type="ChEBI" id="CHEBI:57692"/>
    </cofactor>
</comment>
<dbReference type="Gene3D" id="3.50.50.60">
    <property type="entry name" value="FAD/NAD(P)-binding domain"/>
    <property type="match status" value="1"/>
</dbReference>
<organism evidence="5">
    <name type="scientific">Streptomyces griseoruber</name>
    <dbReference type="NCBI Taxonomy" id="1943"/>
    <lineage>
        <taxon>Bacteria</taxon>
        <taxon>Bacillati</taxon>
        <taxon>Actinomycetota</taxon>
        <taxon>Actinomycetes</taxon>
        <taxon>Kitasatosporales</taxon>
        <taxon>Streptomycetaceae</taxon>
        <taxon>Streptomyces</taxon>
    </lineage>
</organism>
<dbReference type="PANTHER" id="PTHR43004">
    <property type="entry name" value="TRK SYSTEM POTASSIUM UPTAKE PROTEIN"/>
    <property type="match status" value="1"/>
</dbReference>
<keyword evidence="5" id="KW-0560">Oxidoreductase</keyword>
<dbReference type="InterPro" id="IPR050641">
    <property type="entry name" value="RIFMO-like"/>
</dbReference>
<keyword evidence="3" id="KW-0274">FAD</keyword>
<sequence length="471" mass="50366">MAARPGPPRRPGGGGALRAAALPVTGLDYFSGGTPLASFTIPEELRPVHLPQYETERLLTARLHELGGKIERGARLLAFDDVDYGGRIDATDGVTAVVEHGDAGVRRVRASFVVGADGAASAVRGALGIGFQGTTYPLSFALIDARVEGELPAGRLLYHQAASGTLMIAPLPGGVFRILAVLPEGGERVTVESMQRLLDERGPGGVVITEPVWQTVYRVHARTATEYQRGRVFLAGDSAHVHSPAGGQGMNNGLQDGYQLAWKLAAVLGGDSPASLLADYTAERSEATDRIVADTDRQTRAWMARTRTRIAVRDTLFRAADRSGLVPDRVFPVMAGRRVRYTPVRPTQEPSGRPRCRVLGRVPGRLRTGMVFPRELAVRYGMTGPGPAGWTLAVVPSSPYDDLPELAARALDPWPGVRPVVLHPFDAVPLTGCAEAGYHLVRPDGHIAAHGHAHDLGRLRAELTGVLRPRG</sequence>
<dbReference type="InterPro" id="IPR002938">
    <property type="entry name" value="FAD-bd"/>
</dbReference>
<dbReference type="Pfam" id="PF01494">
    <property type="entry name" value="FAD_binding_3"/>
    <property type="match status" value="1"/>
</dbReference>
<reference evidence="5" key="1">
    <citation type="submission" date="2016-09" db="EMBL/GenBank/DDBJ databases">
        <authorList>
            <person name="Capua I."/>
            <person name="De Benedictis P."/>
            <person name="Joannis T."/>
            <person name="Lombin L.H."/>
            <person name="Cattoli G."/>
        </authorList>
    </citation>
    <scope>NUCLEOTIDE SEQUENCE</scope>
    <source>
        <strain evidence="5">Sgr29</strain>
    </source>
</reference>
<dbReference type="EMBL" id="KX817190">
    <property type="protein sequence ID" value="AQW35055.1"/>
    <property type="molecule type" value="Genomic_DNA"/>
</dbReference>
<dbReference type="GO" id="GO:0071949">
    <property type="term" value="F:FAD binding"/>
    <property type="evidence" value="ECO:0007669"/>
    <property type="project" value="InterPro"/>
</dbReference>
<dbReference type="PRINTS" id="PR00420">
    <property type="entry name" value="RNGMNOXGNASE"/>
</dbReference>
<evidence type="ECO:0000256" key="2">
    <source>
        <dbReference type="ARBA" id="ARBA00022630"/>
    </source>
</evidence>
<dbReference type="PANTHER" id="PTHR43004:SF19">
    <property type="entry name" value="BINDING MONOOXYGENASE, PUTATIVE (JCVI)-RELATED"/>
    <property type="match status" value="1"/>
</dbReference>
<accession>A0A1S6QML9</accession>
<evidence type="ECO:0000259" key="4">
    <source>
        <dbReference type="Pfam" id="PF01494"/>
    </source>
</evidence>
<gene>
    <name evidence="5" type="primary">mrqO8</name>
</gene>
<evidence type="ECO:0000256" key="1">
    <source>
        <dbReference type="ARBA" id="ARBA00001974"/>
    </source>
</evidence>
<keyword evidence="2" id="KW-0285">Flavoprotein</keyword>
<evidence type="ECO:0000313" key="5">
    <source>
        <dbReference type="EMBL" id="AQW35055.1"/>
    </source>
</evidence>
<feature type="domain" description="FAD-binding" evidence="4">
    <location>
        <begin position="47"/>
        <end position="293"/>
    </location>
</feature>
<dbReference type="Gene3D" id="3.30.70.2450">
    <property type="match status" value="1"/>
</dbReference>
<dbReference type="AlphaFoldDB" id="A0A1S6QML9"/>